<keyword evidence="7 8" id="KW-0472">Membrane</keyword>
<feature type="transmembrane region" description="Helical" evidence="8">
    <location>
        <begin position="115"/>
        <end position="133"/>
    </location>
</feature>
<dbReference type="AlphaFoldDB" id="A0A317ZSD5"/>
<feature type="transmembrane region" description="Helical" evidence="8">
    <location>
        <begin position="262"/>
        <end position="286"/>
    </location>
</feature>
<dbReference type="Pfam" id="PF01032">
    <property type="entry name" value="FecCD"/>
    <property type="match status" value="1"/>
</dbReference>
<dbReference type="PANTHER" id="PTHR30472:SF24">
    <property type="entry name" value="FERRIC ENTEROBACTIN TRANSPORT SYSTEM PERMEASE PROTEIN FEPG"/>
    <property type="match status" value="1"/>
</dbReference>
<evidence type="ECO:0000256" key="5">
    <source>
        <dbReference type="ARBA" id="ARBA00022692"/>
    </source>
</evidence>
<evidence type="ECO:0000256" key="2">
    <source>
        <dbReference type="ARBA" id="ARBA00007935"/>
    </source>
</evidence>
<feature type="transmembrane region" description="Helical" evidence="8">
    <location>
        <begin position="139"/>
        <end position="161"/>
    </location>
</feature>
<dbReference type="GO" id="GO:0022857">
    <property type="term" value="F:transmembrane transporter activity"/>
    <property type="evidence" value="ECO:0007669"/>
    <property type="project" value="InterPro"/>
</dbReference>
<name>A0A317ZSD5_9MICO</name>
<feature type="transmembrane region" description="Helical" evidence="8">
    <location>
        <begin position="330"/>
        <end position="349"/>
    </location>
</feature>
<protein>
    <submittedName>
        <fullName evidence="9">Enterobactin ABC transporter permease</fullName>
    </submittedName>
</protein>
<organism evidence="9 10">
    <name type="scientific">Cryobacterium arcticum</name>
    <dbReference type="NCBI Taxonomy" id="670052"/>
    <lineage>
        <taxon>Bacteria</taxon>
        <taxon>Bacillati</taxon>
        <taxon>Actinomycetota</taxon>
        <taxon>Actinomycetes</taxon>
        <taxon>Micrococcales</taxon>
        <taxon>Microbacteriaceae</taxon>
        <taxon>Cryobacterium</taxon>
    </lineage>
</organism>
<feature type="transmembrane region" description="Helical" evidence="8">
    <location>
        <begin position="210"/>
        <end position="233"/>
    </location>
</feature>
<dbReference type="Proteomes" id="UP000246722">
    <property type="component" value="Unassembled WGS sequence"/>
</dbReference>
<accession>A0A317ZSD5</accession>
<dbReference type="Gene3D" id="1.10.3470.10">
    <property type="entry name" value="ABC transporter involved in vitamin B12 uptake, BtuC"/>
    <property type="match status" value="1"/>
</dbReference>
<comment type="similarity">
    <text evidence="2">Belongs to the binding-protein-dependent transport system permease family. FecCD subfamily.</text>
</comment>
<dbReference type="EMBL" id="QHLY01000012">
    <property type="protein sequence ID" value="PXA67999.1"/>
    <property type="molecule type" value="Genomic_DNA"/>
</dbReference>
<evidence type="ECO:0000256" key="8">
    <source>
        <dbReference type="SAM" id="Phobius"/>
    </source>
</evidence>
<evidence type="ECO:0000313" key="9">
    <source>
        <dbReference type="EMBL" id="PXA67999.1"/>
    </source>
</evidence>
<keyword evidence="10" id="KW-1185">Reference proteome</keyword>
<evidence type="ECO:0000256" key="1">
    <source>
        <dbReference type="ARBA" id="ARBA00004651"/>
    </source>
</evidence>
<keyword evidence="5 8" id="KW-0812">Transmembrane</keyword>
<dbReference type="RefSeq" id="WP_110127671.1">
    <property type="nucleotide sequence ID" value="NZ_QHLY01000012.1"/>
</dbReference>
<proteinExistence type="inferred from homology"/>
<dbReference type="OrthoDB" id="4455417at2"/>
<evidence type="ECO:0000256" key="6">
    <source>
        <dbReference type="ARBA" id="ARBA00022989"/>
    </source>
</evidence>
<keyword evidence="6 8" id="KW-1133">Transmembrane helix</keyword>
<dbReference type="GO" id="GO:0033214">
    <property type="term" value="P:siderophore-iron import into cell"/>
    <property type="evidence" value="ECO:0007669"/>
    <property type="project" value="TreeGrafter"/>
</dbReference>
<dbReference type="PANTHER" id="PTHR30472">
    <property type="entry name" value="FERRIC ENTEROBACTIN TRANSPORT SYSTEM PERMEASE PROTEIN"/>
    <property type="match status" value="1"/>
</dbReference>
<feature type="transmembrane region" description="Helical" evidence="8">
    <location>
        <begin position="31"/>
        <end position="54"/>
    </location>
</feature>
<keyword evidence="4" id="KW-1003">Cell membrane</keyword>
<gene>
    <name evidence="9" type="ORF">CTB96_15165</name>
</gene>
<comment type="subcellular location">
    <subcellularLocation>
        <location evidence="1">Cell membrane</location>
        <topology evidence="1">Multi-pass membrane protein</topology>
    </subcellularLocation>
</comment>
<comment type="caution">
    <text evidence="9">The sequence shown here is derived from an EMBL/GenBank/DDBJ whole genome shotgun (WGS) entry which is preliminary data.</text>
</comment>
<dbReference type="InterPro" id="IPR000522">
    <property type="entry name" value="ABC_transptr_permease_BtuC"/>
</dbReference>
<dbReference type="GO" id="GO:0005886">
    <property type="term" value="C:plasma membrane"/>
    <property type="evidence" value="ECO:0007669"/>
    <property type="project" value="UniProtKB-SubCell"/>
</dbReference>
<reference evidence="9 10" key="1">
    <citation type="submission" date="2018-05" db="EMBL/GenBank/DDBJ databases">
        <title>Genetic diversity of glacier-inhabiting Cryobacterium bacteria in China and description of Cryobacterium mengkeensis sp. nov. and Arthrobacter glacialis sp. nov.</title>
        <authorList>
            <person name="Liu Q."/>
            <person name="Xin Y.-H."/>
        </authorList>
    </citation>
    <scope>NUCLEOTIDE SEQUENCE [LARGE SCALE GENOMIC DNA]</scope>
    <source>
        <strain evidence="9 10">SK-1</strain>
    </source>
</reference>
<keyword evidence="3" id="KW-0813">Transport</keyword>
<dbReference type="CDD" id="cd06550">
    <property type="entry name" value="TM_ABC_iron-siderophores_like"/>
    <property type="match status" value="1"/>
</dbReference>
<dbReference type="SUPFAM" id="SSF81345">
    <property type="entry name" value="ABC transporter involved in vitamin B12 uptake, BtuC"/>
    <property type="match status" value="1"/>
</dbReference>
<evidence type="ECO:0000313" key="10">
    <source>
        <dbReference type="Proteomes" id="UP000246722"/>
    </source>
</evidence>
<sequence>MSRIGERFLPHGYARLTLPAGRAILLHRRSAIVAVVLVIVTFGVAALTISTGAYELSPAGALRVFFGEGSTLDRFIVIDQRLPRATAALLVGASLGASGAIFQSVSRNPLGSPDIIGFTTGAATGGLVVILLVGTSTAATIMVGTILGGFATAAVVLAIAFRRGLTGDRLVLAGIAVAAMLAASNDYLISRASIEDAEAAKAWQYGSLNAISWPPLVPLAIVLVVVLPAALLVTRQLRVLELGDDAAAGVGLNLTRARTFTLAIGVCLAAIAVATAGPIGFLALAAPQLARSLARSPGVTVLASTVMGSLILVVADLVAQRLLSPFQIPVGLVTSALGGAYLVWMLTFAPSPQRRRPRLRIPRPKIGS</sequence>
<dbReference type="InterPro" id="IPR037294">
    <property type="entry name" value="ABC_BtuC-like"/>
</dbReference>
<evidence type="ECO:0000256" key="3">
    <source>
        <dbReference type="ARBA" id="ARBA00022448"/>
    </source>
</evidence>
<feature type="transmembrane region" description="Helical" evidence="8">
    <location>
        <begin position="170"/>
        <end position="190"/>
    </location>
</feature>
<evidence type="ECO:0000256" key="7">
    <source>
        <dbReference type="ARBA" id="ARBA00023136"/>
    </source>
</evidence>
<feature type="transmembrane region" description="Helical" evidence="8">
    <location>
        <begin position="298"/>
        <end position="318"/>
    </location>
</feature>
<evidence type="ECO:0000256" key="4">
    <source>
        <dbReference type="ARBA" id="ARBA00022475"/>
    </source>
</evidence>